<keyword evidence="3" id="KW-1185">Reference proteome</keyword>
<feature type="compositionally biased region" description="Pro residues" evidence="1">
    <location>
        <begin position="1"/>
        <end position="10"/>
    </location>
</feature>
<feature type="region of interest" description="Disordered" evidence="1">
    <location>
        <begin position="121"/>
        <end position="144"/>
    </location>
</feature>
<sequence length="317" mass="35031">MRPFLAPNPPTNRSHDSINSATHKLSSLDSKSLAKRKRVSLLDSFELATNVDITGPDGDKAMKNSSQETKISDGAYPYSFKIGLEFNDSRNVLDHHSHLRSSHNKSGSSLSENIYDFKRDSRSREYKSKQASTPPCTPKSVLPKGPSLKVKHANLFPETGGGSSISFNSQNHLSPVHISDMAFSYEGNNETSISFKATSAHSPTRNDSPIQPISPASESKKGDSHWKILPNGSPIDGYHNEYYTGPIVNREDCVSVEVSEDNMTGRLGSPSWRNDAVSVKTHNQVKRPSEDYNTNPKLKAELDKISRIIDEQYGFGH</sequence>
<dbReference type="Proteomes" id="UP000187455">
    <property type="component" value="Unassembled WGS sequence"/>
</dbReference>
<accession>A0A1R0GLH9</accession>
<reference evidence="2 3" key="1">
    <citation type="journal article" date="2016" name="Mol. Biol. Evol.">
        <title>Genome-Wide Survey of Gut Fungi (Harpellales) Reveals the First Horizontally Transferred Ubiquitin Gene from a Mosquito Host.</title>
        <authorList>
            <person name="Wang Y."/>
            <person name="White M.M."/>
            <person name="Kvist S."/>
            <person name="Moncalvo J.M."/>
        </authorList>
    </citation>
    <scope>NUCLEOTIDE SEQUENCE [LARGE SCALE GENOMIC DNA]</scope>
    <source>
        <strain evidence="2 3">ALG-7-W6</strain>
    </source>
</reference>
<comment type="caution">
    <text evidence="2">The sequence shown here is derived from an EMBL/GenBank/DDBJ whole genome shotgun (WGS) entry which is preliminary data.</text>
</comment>
<evidence type="ECO:0000313" key="3">
    <source>
        <dbReference type="Proteomes" id="UP000187455"/>
    </source>
</evidence>
<feature type="region of interest" description="Disordered" evidence="1">
    <location>
        <begin position="1"/>
        <end position="32"/>
    </location>
</feature>
<evidence type="ECO:0000313" key="2">
    <source>
        <dbReference type="EMBL" id="OLY77729.1"/>
    </source>
</evidence>
<feature type="region of interest" description="Disordered" evidence="1">
    <location>
        <begin position="197"/>
        <end position="225"/>
    </location>
</feature>
<dbReference type="EMBL" id="LSSL01007710">
    <property type="protein sequence ID" value="OLY77729.1"/>
    <property type="molecule type" value="Genomic_DNA"/>
</dbReference>
<gene>
    <name evidence="2" type="ORF">AYI68_g8235</name>
</gene>
<feature type="compositionally biased region" description="Polar residues" evidence="1">
    <location>
        <begin position="197"/>
        <end position="217"/>
    </location>
</feature>
<evidence type="ECO:0000256" key="1">
    <source>
        <dbReference type="SAM" id="MobiDB-lite"/>
    </source>
</evidence>
<dbReference type="AlphaFoldDB" id="A0A1R0GLH9"/>
<name>A0A1R0GLH9_9FUNG</name>
<protein>
    <submittedName>
        <fullName evidence="2">Uncharacterized protein</fullName>
    </submittedName>
</protein>
<organism evidence="2 3">
    <name type="scientific">Smittium mucronatum</name>
    <dbReference type="NCBI Taxonomy" id="133383"/>
    <lineage>
        <taxon>Eukaryota</taxon>
        <taxon>Fungi</taxon>
        <taxon>Fungi incertae sedis</taxon>
        <taxon>Zoopagomycota</taxon>
        <taxon>Kickxellomycotina</taxon>
        <taxon>Harpellomycetes</taxon>
        <taxon>Harpellales</taxon>
        <taxon>Legeriomycetaceae</taxon>
        <taxon>Smittium</taxon>
    </lineage>
</organism>
<proteinExistence type="predicted"/>